<feature type="region of interest" description="Disordered" evidence="1">
    <location>
        <begin position="621"/>
        <end position="672"/>
    </location>
</feature>
<reference evidence="4 5" key="1">
    <citation type="journal article" date="2017" name="Curr. Biol.">
        <title>Genome architecture and evolution of a unichromosomal asexual nematode.</title>
        <authorList>
            <person name="Fradin H."/>
            <person name="Zegar C."/>
            <person name="Gutwein M."/>
            <person name="Lucas J."/>
            <person name="Kovtun M."/>
            <person name="Corcoran D."/>
            <person name="Baugh L.R."/>
            <person name="Kiontke K."/>
            <person name="Gunsalus K."/>
            <person name="Fitch D.H."/>
            <person name="Piano F."/>
        </authorList>
    </citation>
    <scope>NUCLEOTIDE SEQUENCE [LARGE SCALE GENOMIC DNA]</scope>
    <source>
        <strain evidence="4">PF1309</strain>
    </source>
</reference>
<dbReference type="GO" id="GO:0050650">
    <property type="term" value="P:chondroitin sulfate proteoglycan biosynthetic process"/>
    <property type="evidence" value="ECO:0007669"/>
    <property type="project" value="InterPro"/>
</dbReference>
<dbReference type="AlphaFoldDB" id="A0A2A2JDS8"/>
<proteinExistence type="predicted"/>
<name>A0A2A2JDS8_9BILA</name>
<feature type="transmembrane region" description="Helical" evidence="2">
    <location>
        <begin position="14"/>
        <end position="37"/>
    </location>
</feature>
<accession>A0A2A2JDS8</accession>
<dbReference type="GO" id="GO:0016020">
    <property type="term" value="C:membrane"/>
    <property type="evidence" value="ECO:0007669"/>
    <property type="project" value="InterPro"/>
</dbReference>
<dbReference type="STRING" id="2018661.A0A2A2JDS8"/>
<protein>
    <recommendedName>
        <fullName evidence="3">DUF7153 domain-containing protein</fullName>
    </recommendedName>
</protein>
<dbReference type="EMBL" id="LIAE01010503">
    <property type="protein sequence ID" value="PAV59774.1"/>
    <property type="molecule type" value="Genomic_DNA"/>
</dbReference>
<sequence length="717" mass="82838">MMRIFFIMKEYHNYLLKLILLVTTSSLIALYINYFVIYTRSCSAVSSPSLAKMDEDNIEQMEMEQFSKLVVSPKYKIAFCPIPKVLSSILFEAICYLENEEKFKNTKDINHGWYYFGLCTKEGRLTYLTGKAAKEFMDGERGGKDYLKIAIVRNPVDRFLSGYSNKCLRVIDGKLHKGRDCYECNNNMKCILETLHLRSKLYLNGSLNGYIEPKNEVPQIDLHLLPQSWSCDFAHHLNDYKIIKYQTEDSSNVLNELFEIFRSRNVSEKLLEGSSQVFYEMKEMNKLGIHNVMHIVFSATPNDGVSSREKNEKIHLPIGLSRLLEQPGLEKIQINRLIGFEKEAIFPSIQILSFTTELFHPKFHHLQAINCSHNEQSGMFECVQSAGNIIDEKTTLENTGYILFAYQTLEHMYTKDFSQNWKTWTGARASFHREMSGNTHFAYVMIIEIPKMMTHPNPILNALHCLRPKICAFSGVYKQGNFIVDYGLCKSLGLSEDDSLNAFASEMIARYSNHTVYVEFPGSVEYRNDETMETIDKSNAETQTESRSEYCPKVRRTLPKLLIETSSDKGINIDDNGNPISSSTFIPSKDILIKAKVENSNSIVKIGEYYLMLLDNDRKLAPSDKKPDFEKKLEKPKELQLMENHTRSQQNKEKDEEVEGVMQNSRNESENEDLLLKRLKQRYFNSPEYTAKELIEHRKAMSIQHYKIGHSQNLTLD</sequence>
<evidence type="ECO:0000256" key="2">
    <source>
        <dbReference type="SAM" id="Phobius"/>
    </source>
</evidence>
<dbReference type="PANTHER" id="PTHR22900:SF11">
    <property type="entry name" value="PROTEIN CBG01579"/>
    <property type="match status" value="1"/>
</dbReference>
<dbReference type="Proteomes" id="UP000218231">
    <property type="component" value="Unassembled WGS sequence"/>
</dbReference>
<feature type="domain" description="DUF7153" evidence="3">
    <location>
        <begin position="333"/>
        <end position="478"/>
    </location>
</feature>
<dbReference type="Pfam" id="PF23672">
    <property type="entry name" value="DUF7153"/>
    <property type="match status" value="1"/>
</dbReference>
<dbReference type="PANTHER" id="PTHR22900">
    <property type="entry name" value="PROTEIN CBG14245-RELATED"/>
    <property type="match status" value="1"/>
</dbReference>
<dbReference type="InterPro" id="IPR005331">
    <property type="entry name" value="Sulfotransferase"/>
</dbReference>
<evidence type="ECO:0000256" key="1">
    <source>
        <dbReference type="SAM" id="MobiDB-lite"/>
    </source>
</evidence>
<organism evidence="4 5">
    <name type="scientific">Diploscapter pachys</name>
    <dbReference type="NCBI Taxonomy" id="2018661"/>
    <lineage>
        <taxon>Eukaryota</taxon>
        <taxon>Metazoa</taxon>
        <taxon>Ecdysozoa</taxon>
        <taxon>Nematoda</taxon>
        <taxon>Chromadorea</taxon>
        <taxon>Rhabditida</taxon>
        <taxon>Rhabditina</taxon>
        <taxon>Rhabditomorpha</taxon>
        <taxon>Rhabditoidea</taxon>
        <taxon>Rhabditidae</taxon>
        <taxon>Diploscapter</taxon>
    </lineage>
</organism>
<keyword evidence="5" id="KW-1185">Reference proteome</keyword>
<dbReference type="GO" id="GO:0047756">
    <property type="term" value="F:chondroitin 4-sulfotransferase activity"/>
    <property type="evidence" value="ECO:0007669"/>
    <property type="project" value="InterPro"/>
</dbReference>
<gene>
    <name evidence="4" type="ORF">WR25_26468</name>
</gene>
<keyword evidence="2" id="KW-1133">Transmembrane helix</keyword>
<dbReference type="InterPro" id="IPR007669">
    <property type="entry name" value="Chst-1-like"/>
</dbReference>
<feature type="compositionally biased region" description="Basic and acidic residues" evidence="1">
    <location>
        <begin position="621"/>
        <end position="655"/>
    </location>
</feature>
<keyword evidence="2" id="KW-0812">Transmembrane</keyword>
<evidence type="ECO:0000313" key="4">
    <source>
        <dbReference type="EMBL" id="PAV59774.1"/>
    </source>
</evidence>
<keyword evidence="2" id="KW-0472">Membrane</keyword>
<dbReference type="InterPro" id="IPR055577">
    <property type="entry name" value="DUF7153"/>
</dbReference>
<comment type="caution">
    <text evidence="4">The sequence shown here is derived from an EMBL/GenBank/DDBJ whole genome shotgun (WGS) entry which is preliminary data.</text>
</comment>
<evidence type="ECO:0000259" key="3">
    <source>
        <dbReference type="Pfam" id="PF23672"/>
    </source>
</evidence>
<dbReference type="Pfam" id="PF03567">
    <property type="entry name" value="Sulfotransfer_2"/>
    <property type="match status" value="1"/>
</dbReference>
<dbReference type="OrthoDB" id="6060890at2759"/>
<evidence type="ECO:0000313" key="5">
    <source>
        <dbReference type="Proteomes" id="UP000218231"/>
    </source>
</evidence>
<dbReference type="GO" id="GO:1902884">
    <property type="term" value="P:positive regulation of response to oxidative stress"/>
    <property type="evidence" value="ECO:0007669"/>
    <property type="project" value="InterPro"/>
</dbReference>